<sequence length="212" mass="24296">MKYVKDEKGSATIYLLWIMTTIIVISVIVINIARVYVVKHQASTAAHLGAIAATSEILFATEEAIKEFDEKMLELLEVDADYEPLWDEILERKSEHMSMGDAEEEAYIKSLNEILPSSLSNELLKEIFEMKFKMDPTLSSDIYHSVEKIVRENEGNEEHLEIVISEDKYRVEVKTDATFDSITDGSFLNRFSKDIPQKGYGPSLRYLQYVLN</sequence>
<reference evidence="3 4" key="1">
    <citation type="submission" date="2018-12" db="EMBL/GenBank/DDBJ databases">
        <title>Lysinibacillus antri sp. nov., isolated from a cave soil.</title>
        <authorList>
            <person name="Narsing Rao M.P."/>
            <person name="Zhang H."/>
            <person name="Dong Z.-Y."/>
            <person name="Niu X.-K."/>
            <person name="Zhang K."/>
            <person name="Fang B.-Z."/>
            <person name="Kang Y.-Q."/>
            <person name="Xiao M."/>
            <person name="Li W.-J."/>
        </authorList>
    </citation>
    <scope>NUCLEOTIDE SEQUENCE [LARGE SCALE GENOMIC DNA]</scope>
    <source>
        <strain evidence="3 4">SYSU K30002</strain>
    </source>
</reference>
<keyword evidence="1" id="KW-0812">Transmembrane</keyword>
<evidence type="ECO:0000313" key="3">
    <source>
        <dbReference type="EMBL" id="RUL54227.1"/>
    </source>
</evidence>
<dbReference type="InterPro" id="IPR028087">
    <property type="entry name" value="Tad_N"/>
</dbReference>
<keyword evidence="1" id="KW-1133">Transmembrane helix</keyword>
<protein>
    <recommendedName>
        <fullName evidence="2">Putative Flp pilus-assembly TadG-like N-terminal domain-containing protein</fullName>
    </recommendedName>
</protein>
<feature type="transmembrane region" description="Helical" evidence="1">
    <location>
        <begin position="12"/>
        <end position="33"/>
    </location>
</feature>
<evidence type="ECO:0000259" key="2">
    <source>
        <dbReference type="Pfam" id="PF13400"/>
    </source>
</evidence>
<dbReference type="AlphaFoldDB" id="A0A432LEF6"/>
<name>A0A432LEF6_9BACI</name>
<evidence type="ECO:0000313" key="4">
    <source>
        <dbReference type="Proteomes" id="UP000287910"/>
    </source>
</evidence>
<keyword evidence="4" id="KW-1185">Reference proteome</keyword>
<comment type="caution">
    <text evidence="3">The sequence shown here is derived from an EMBL/GenBank/DDBJ whole genome shotgun (WGS) entry which is preliminary data.</text>
</comment>
<accession>A0A432LEF6</accession>
<proteinExistence type="predicted"/>
<keyword evidence="1" id="KW-0472">Membrane</keyword>
<feature type="domain" description="Putative Flp pilus-assembly TadG-like N-terminal" evidence="2">
    <location>
        <begin position="9"/>
        <end position="53"/>
    </location>
</feature>
<dbReference type="RefSeq" id="WP_126658296.1">
    <property type="nucleotide sequence ID" value="NZ_RYYR01000007.1"/>
</dbReference>
<dbReference type="Proteomes" id="UP000287910">
    <property type="component" value="Unassembled WGS sequence"/>
</dbReference>
<evidence type="ECO:0000256" key="1">
    <source>
        <dbReference type="SAM" id="Phobius"/>
    </source>
</evidence>
<dbReference type="Pfam" id="PF13400">
    <property type="entry name" value="Tad"/>
    <property type="match status" value="1"/>
</dbReference>
<dbReference type="EMBL" id="RYYR01000007">
    <property type="protein sequence ID" value="RUL54227.1"/>
    <property type="molecule type" value="Genomic_DNA"/>
</dbReference>
<gene>
    <name evidence="3" type="ORF">EK386_06865</name>
</gene>
<organism evidence="3 4">
    <name type="scientific">Lysinibacillus antri</name>
    <dbReference type="NCBI Taxonomy" id="2498145"/>
    <lineage>
        <taxon>Bacteria</taxon>
        <taxon>Bacillati</taxon>
        <taxon>Bacillota</taxon>
        <taxon>Bacilli</taxon>
        <taxon>Bacillales</taxon>
        <taxon>Bacillaceae</taxon>
        <taxon>Lysinibacillus</taxon>
    </lineage>
</organism>